<proteinExistence type="predicted"/>
<dbReference type="Proteomes" id="UP000711488">
    <property type="component" value="Unassembled WGS sequence"/>
</dbReference>
<reference evidence="2" key="3">
    <citation type="submission" date="2019-06" db="EMBL/GenBank/DDBJ databases">
        <authorList>
            <person name="Poynton C."/>
            <person name="Hasenbein S."/>
            <person name="Benoit J.B."/>
            <person name="Sepulveda M.S."/>
            <person name="Poelchau M.F."/>
            <person name="Murali S.C."/>
            <person name="Chen S."/>
            <person name="Glastad K.M."/>
            <person name="Werren J.H."/>
            <person name="Vineis J.H."/>
            <person name="Bowen J.L."/>
            <person name="Friedrich M."/>
            <person name="Jones J."/>
            <person name="Robertson H.M."/>
            <person name="Feyereisen R."/>
            <person name="Mechler-Hickson A."/>
            <person name="Mathers N."/>
            <person name="Lee C.E."/>
            <person name="Colbourne J.K."/>
            <person name="Biales A."/>
            <person name="Johnston J.S."/>
            <person name="Wellborn G.A."/>
            <person name="Rosendale A.J."/>
            <person name="Cridge A.G."/>
            <person name="Munoz-Torres M.C."/>
            <person name="Bain P.A."/>
            <person name="Manny A.R."/>
            <person name="Major K.M."/>
            <person name="Lambert F.N."/>
            <person name="Vulpe C.D."/>
            <person name="Tuck P."/>
            <person name="Blalock B.J."/>
            <person name="Lin Y.-Y."/>
            <person name="Smith M.E."/>
            <person name="Ochoa-Acuna H."/>
            <person name="Chen M.-J.M."/>
            <person name="Childers C.P."/>
            <person name="Qu J."/>
            <person name="Dugan S."/>
            <person name="Lee S.L."/>
            <person name="Chao H."/>
            <person name="Dinh H."/>
            <person name="Han Y."/>
            <person name="Doddapaneni H."/>
            <person name="Worley K.C."/>
            <person name="Muzny D.M."/>
            <person name="Gibbs R.A."/>
            <person name="Richards S."/>
        </authorList>
    </citation>
    <scope>NUCLEOTIDE SEQUENCE</scope>
    <source>
        <strain evidence="2">HAZT.00-mixed</strain>
        <tissue evidence="2">Whole organism</tissue>
    </source>
</reference>
<keyword evidence="1" id="KW-0472">Membrane</keyword>
<dbReference type="EMBL" id="JQDR03011508">
    <property type="protein sequence ID" value="KAA0192637.1"/>
    <property type="molecule type" value="Genomic_DNA"/>
</dbReference>
<reference evidence="2" key="2">
    <citation type="journal article" date="2018" name="Environ. Sci. Technol.">
        <title>The Toxicogenome of Hyalella azteca: A Model for Sediment Ecotoxicology and Evolutionary Toxicology.</title>
        <authorList>
            <person name="Poynton H.C."/>
            <person name="Hasenbein S."/>
            <person name="Benoit J.B."/>
            <person name="Sepulveda M.S."/>
            <person name="Poelchau M.F."/>
            <person name="Hughes D.S.T."/>
            <person name="Murali S.C."/>
            <person name="Chen S."/>
            <person name="Glastad K.M."/>
            <person name="Goodisman M.A.D."/>
            <person name="Werren J.H."/>
            <person name="Vineis J.H."/>
            <person name="Bowen J.L."/>
            <person name="Friedrich M."/>
            <person name="Jones J."/>
            <person name="Robertson H.M."/>
            <person name="Feyereisen R."/>
            <person name="Mechler-Hickson A."/>
            <person name="Mathers N."/>
            <person name="Lee C.E."/>
            <person name="Colbourne J.K."/>
            <person name="Biales A."/>
            <person name="Johnston J.S."/>
            <person name="Wellborn G.A."/>
            <person name="Rosendale A.J."/>
            <person name="Cridge A.G."/>
            <person name="Munoz-Torres M.C."/>
            <person name="Bain P.A."/>
            <person name="Manny A.R."/>
            <person name="Major K.M."/>
            <person name="Lambert F.N."/>
            <person name="Vulpe C.D."/>
            <person name="Tuck P."/>
            <person name="Blalock B.J."/>
            <person name="Lin Y.Y."/>
            <person name="Smith M.E."/>
            <person name="Ochoa-Acuna H."/>
            <person name="Chen M.M."/>
            <person name="Childers C.P."/>
            <person name="Qu J."/>
            <person name="Dugan S."/>
            <person name="Lee S.L."/>
            <person name="Chao H."/>
            <person name="Dinh H."/>
            <person name="Han Y."/>
            <person name="Doddapaneni H."/>
            <person name="Worley K.C."/>
            <person name="Muzny D.M."/>
            <person name="Gibbs R.A."/>
            <person name="Richards S."/>
        </authorList>
    </citation>
    <scope>NUCLEOTIDE SEQUENCE</scope>
    <source>
        <strain evidence="2">HAZT.00-mixed</strain>
        <tissue evidence="2">Whole organism</tissue>
    </source>
</reference>
<feature type="non-terminal residue" evidence="2">
    <location>
        <position position="403"/>
    </location>
</feature>
<feature type="transmembrane region" description="Helical" evidence="1">
    <location>
        <begin position="121"/>
        <end position="140"/>
    </location>
</feature>
<dbReference type="AlphaFoldDB" id="A0A6A0GYD4"/>
<accession>A0A6A0GYD4</accession>
<feature type="transmembrane region" description="Helical" evidence="1">
    <location>
        <begin position="87"/>
        <end position="109"/>
    </location>
</feature>
<protein>
    <submittedName>
        <fullName evidence="2">Gustatory receptor 66</fullName>
    </submittedName>
</protein>
<feature type="transmembrane region" description="Helical" evidence="1">
    <location>
        <begin position="152"/>
        <end position="173"/>
    </location>
</feature>
<evidence type="ECO:0000313" key="2">
    <source>
        <dbReference type="EMBL" id="KAA0192637.1"/>
    </source>
</evidence>
<organism evidence="2">
    <name type="scientific">Hyalella azteca</name>
    <name type="common">Amphipod</name>
    <dbReference type="NCBI Taxonomy" id="294128"/>
    <lineage>
        <taxon>Eukaryota</taxon>
        <taxon>Metazoa</taxon>
        <taxon>Ecdysozoa</taxon>
        <taxon>Arthropoda</taxon>
        <taxon>Crustacea</taxon>
        <taxon>Multicrustacea</taxon>
        <taxon>Malacostraca</taxon>
        <taxon>Eumalacostraca</taxon>
        <taxon>Peracarida</taxon>
        <taxon>Amphipoda</taxon>
        <taxon>Senticaudata</taxon>
        <taxon>Talitrida</taxon>
        <taxon>Talitroidea</taxon>
        <taxon>Hyalellidae</taxon>
        <taxon>Hyalella</taxon>
    </lineage>
</organism>
<keyword evidence="2" id="KW-0675">Receptor</keyword>
<comment type="caution">
    <text evidence="2">The sequence shown here is derived from an EMBL/GenBank/DDBJ whole genome shotgun (WGS) entry which is preliminary data.</text>
</comment>
<sequence>MKMTISVASADQRTLLLWQFRLLRMIETAPYKFFNAKYVTSHVYTGLSAALQISMTIITFASIFPIGKPASSDVYDVVRKYWGPIEKIVTTTIMWHFLASAKPMVIIINNLMRTKSLRMPVSVFVHLMIFMLIVDLGYSFRTRYEEPGDKIVNIFNFIIGHTNFLATSVGLFLHTVMKIVTFEIDNSIKTFCSIKFSNLNTIKNDSLFRAVKIFQSKKVDQTSKFSHDIKEPSTIIDTKPSPCHESEDIAMSSTAREFEISAIKNIDNIRKELMKLRHTVRRVHKAFSVAALEVLTYEQVELLFLILYGMYEENSTSSAWQAVLFTLPAAFTLCLVLNSQTEYRNVCEEGVHRVKKLKTEVGRMGPRHAHKVWQLRGIQAELERMPRFTIFGLFELGRHCLLS</sequence>
<feature type="transmembrane region" description="Helical" evidence="1">
    <location>
        <begin position="43"/>
        <end position="67"/>
    </location>
</feature>
<evidence type="ECO:0000256" key="1">
    <source>
        <dbReference type="SAM" id="Phobius"/>
    </source>
</evidence>
<name>A0A6A0GYD4_HYAAZ</name>
<feature type="transmembrane region" description="Helical" evidence="1">
    <location>
        <begin position="317"/>
        <end position="337"/>
    </location>
</feature>
<keyword evidence="1" id="KW-1133">Transmembrane helix</keyword>
<gene>
    <name evidence="2" type="ORF">HAZT_HAZT011149</name>
</gene>
<keyword evidence="1" id="KW-0812">Transmembrane</keyword>
<feature type="transmembrane region" description="Helical" evidence="1">
    <location>
        <begin position="286"/>
        <end position="311"/>
    </location>
</feature>
<reference evidence="2" key="1">
    <citation type="submission" date="2014-08" db="EMBL/GenBank/DDBJ databases">
        <authorList>
            <person name="Murali S."/>
            <person name="Richards S."/>
            <person name="Bandaranaike D."/>
            <person name="Bellair M."/>
            <person name="Blankenburg K."/>
            <person name="Chao H."/>
            <person name="Dinh H."/>
            <person name="Doddapaneni H."/>
            <person name="Dugan-Rocha S."/>
            <person name="Elkadiri S."/>
            <person name="Gnanaolivu R."/>
            <person name="Hughes D."/>
            <person name="Lee S."/>
            <person name="Li M."/>
            <person name="Ming W."/>
            <person name="Munidasa M."/>
            <person name="Muniz J."/>
            <person name="Nguyen L."/>
            <person name="Osuji N."/>
            <person name="Pu L.-L."/>
            <person name="Puazo M."/>
            <person name="Skinner E."/>
            <person name="Qu C."/>
            <person name="Quiroz J."/>
            <person name="Raj R."/>
            <person name="Weissenberger G."/>
            <person name="Xin Y."/>
            <person name="Zou X."/>
            <person name="Han Y."/>
            <person name="Worley K."/>
            <person name="Muzny D."/>
            <person name="Gibbs R."/>
        </authorList>
    </citation>
    <scope>NUCLEOTIDE SEQUENCE</scope>
    <source>
        <strain evidence="2">HAZT.00-mixed</strain>
        <tissue evidence="2">Whole organism</tissue>
    </source>
</reference>